<keyword evidence="18" id="KW-1185">Reference proteome</keyword>
<evidence type="ECO:0000256" key="6">
    <source>
        <dbReference type="ARBA" id="ARBA00022840"/>
    </source>
</evidence>
<keyword evidence="8 13" id="KW-0175">Coiled coil</keyword>
<keyword evidence="3" id="KW-0963">Cytoplasm</keyword>
<evidence type="ECO:0000259" key="16">
    <source>
        <dbReference type="Pfam" id="PF12781"/>
    </source>
</evidence>
<organism evidence="17 18">
    <name type="scientific">Desmophyllum pertusum</name>
    <dbReference type="NCBI Taxonomy" id="174260"/>
    <lineage>
        <taxon>Eukaryota</taxon>
        <taxon>Metazoa</taxon>
        <taxon>Cnidaria</taxon>
        <taxon>Anthozoa</taxon>
        <taxon>Hexacorallia</taxon>
        <taxon>Scleractinia</taxon>
        <taxon>Caryophylliina</taxon>
        <taxon>Caryophylliidae</taxon>
        <taxon>Desmophyllum</taxon>
    </lineage>
</organism>
<reference evidence="17" key="1">
    <citation type="submission" date="2023-01" db="EMBL/GenBank/DDBJ databases">
        <title>Genome assembly of the deep-sea coral Lophelia pertusa.</title>
        <authorList>
            <person name="Herrera S."/>
            <person name="Cordes E."/>
        </authorList>
    </citation>
    <scope>NUCLEOTIDE SEQUENCE</scope>
    <source>
        <strain evidence="17">USNM1676648</strain>
        <tissue evidence="17">Polyp</tissue>
    </source>
</reference>
<evidence type="ECO:0000256" key="12">
    <source>
        <dbReference type="ARBA" id="ARBA00023273"/>
    </source>
</evidence>
<evidence type="ECO:0000256" key="10">
    <source>
        <dbReference type="ARBA" id="ARBA00023175"/>
    </source>
</evidence>
<dbReference type="GO" id="GO:0030286">
    <property type="term" value="C:dynein complex"/>
    <property type="evidence" value="ECO:0007669"/>
    <property type="project" value="UniProtKB-KW"/>
</dbReference>
<evidence type="ECO:0000256" key="13">
    <source>
        <dbReference type="SAM" id="Coils"/>
    </source>
</evidence>
<dbReference type="GO" id="GO:0005930">
    <property type="term" value="C:axoneme"/>
    <property type="evidence" value="ECO:0007669"/>
    <property type="project" value="UniProtKB-SubCell"/>
</dbReference>
<dbReference type="Gene3D" id="3.40.50.300">
    <property type="entry name" value="P-loop containing nucleotide triphosphate hydrolases"/>
    <property type="match status" value="2"/>
</dbReference>
<comment type="similarity">
    <text evidence="2">Belongs to the dynein heavy chain family.</text>
</comment>
<dbReference type="InterPro" id="IPR027417">
    <property type="entry name" value="P-loop_NTPase"/>
</dbReference>
<keyword evidence="12" id="KW-0966">Cell projection</keyword>
<keyword evidence="7" id="KW-0243">Dynein</keyword>
<feature type="coiled-coil region" evidence="13">
    <location>
        <begin position="530"/>
        <end position="567"/>
    </location>
</feature>
<dbReference type="GO" id="GO:0045505">
    <property type="term" value="F:dynein intermediate chain binding"/>
    <property type="evidence" value="ECO:0007669"/>
    <property type="project" value="InterPro"/>
</dbReference>
<name>A0A9W9ZU06_9CNID</name>
<evidence type="ECO:0000256" key="9">
    <source>
        <dbReference type="ARBA" id="ARBA00023069"/>
    </source>
</evidence>
<evidence type="ECO:0000256" key="7">
    <source>
        <dbReference type="ARBA" id="ARBA00023017"/>
    </source>
</evidence>
<evidence type="ECO:0000313" key="18">
    <source>
        <dbReference type="Proteomes" id="UP001163046"/>
    </source>
</evidence>
<dbReference type="InterPro" id="IPR024317">
    <property type="entry name" value="Dynein_heavy_chain_D4_dom"/>
</dbReference>
<keyword evidence="10" id="KW-0505">Motor protein</keyword>
<dbReference type="Gene3D" id="1.20.920.20">
    <property type="match status" value="1"/>
</dbReference>
<dbReference type="PANTHER" id="PTHR22878:SF71">
    <property type="entry name" value="DYNEIN, AXONEMAL, HEAVY CHAIN 3"/>
    <property type="match status" value="1"/>
</dbReference>
<feature type="domain" description="Dynein heavy chain coiled coil stalk" evidence="14">
    <location>
        <begin position="291"/>
        <end position="625"/>
    </location>
</feature>
<keyword evidence="6" id="KW-0067">ATP-binding</keyword>
<evidence type="ECO:0000313" key="17">
    <source>
        <dbReference type="EMBL" id="KAJ7385959.1"/>
    </source>
</evidence>
<feature type="domain" description="Dynein heavy chain AAA module D4" evidence="15">
    <location>
        <begin position="16"/>
        <end position="276"/>
    </location>
</feature>
<evidence type="ECO:0000256" key="1">
    <source>
        <dbReference type="ARBA" id="ARBA00004430"/>
    </source>
</evidence>
<keyword evidence="5" id="KW-0547">Nucleotide-binding</keyword>
<dbReference type="GO" id="GO:0007018">
    <property type="term" value="P:microtubule-based movement"/>
    <property type="evidence" value="ECO:0007669"/>
    <property type="project" value="InterPro"/>
</dbReference>
<dbReference type="InterPro" id="IPR035706">
    <property type="entry name" value="AAA_9"/>
</dbReference>
<dbReference type="InterPro" id="IPR026983">
    <property type="entry name" value="DHC"/>
</dbReference>
<dbReference type="GO" id="GO:0005874">
    <property type="term" value="C:microtubule"/>
    <property type="evidence" value="ECO:0007669"/>
    <property type="project" value="UniProtKB-KW"/>
</dbReference>
<dbReference type="Gene3D" id="1.20.920.30">
    <property type="match status" value="1"/>
</dbReference>
<dbReference type="FunFam" id="1.20.920.20:FF:000006">
    <property type="entry name" value="Dynein, axonemal, heavy chain 6"/>
    <property type="match status" value="1"/>
</dbReference>
<dbReference type="Pfam" id="PF12777">
    <property type="entry name" value="MT"/>
    <property type="match status" value="1"/>
</dbReference>
<dbReference type="GO" id="GO:0005524">
    <property type="term" value="F:ATP binding"/>
    <property type="evidence" value="ECO:0007669"/>
    <property type="project" value="UniProtKB-KW"/>
</dbReference>
<dbReference type="InterPro" id="IPR024743">
    <property type="entry name" value="Dynein_HC_stalk"/>
</dbReference>
<evidence type="ECO:0000256" key="3">
    <source>
        <dbReference type="ARBA" id="ARBA00022490"/>
    </source>
</evidence>
<sequence>MDGFLDDYNISSKAPMDLVLFRFAIEHVSRICRVLRQPNGHALLVGIGGSGRASATKLAAFMSDYELLQIEITKTYTFTDWREDVKKMMRKAGFEGVSTVFLFGDHQLKDEAFLEDINMILNTGEVPNIYESDEKAEITEQMQNIVQERNLKVDSSPLAMYNFFIERVRRNLHVVLCMSPIGDAFRNRLRMFPSLINCCTIDWFQAWPEDALEMVANKFLDEVEMSREIRGECVSLCKHLHQSVRGISERYYAILRRRNYVTPTSYLELIKTFKSLLDQKRFQILTLKTRYLKGLEKLDFASSQVSIMQQELKELQPELIETSKETEQLIKIIAGETLEVEDKKQVVQADEATANKAAQEAQAIKDECEDQLAVAMPALNAAVSSLDTLKQQDISLVKSMTNPPAGVRHGYGSYLYIESKGVKPEKKMVEGKPVDDYWASSKKVLGDLKFLESLKLFDKETIPVAIIRKIREKYVTNPDFHPSLIKNVSSACEGLCSWVRAIEVYDRVAKLVVPKRKRLKEAQSLLAQHMSHLNEKRGELKEVMDKLQNLNDDYRSKVNKKRKLLRAEKLISGLGGERSRWTQVAHELGETYNNIVGDVLLSGGIVAYLGPFTVEFRQECIKEWWSLCREKNVPVSDNFSLAATLGDPLSTRAWHIAGLPVDNFSLDNAIIVTNSRRWPLMIDPQGQANKWIKNMEKPNKLQVIKLSDLNYVRTLENSIQFGTPVLLENVGEGLDPLLEPIY</sequence>
<dbReference type="SUPFAM" id="SSF52540">
    <property type="entry name" value="P-loop containing nucleoside triphosphate hydrolases"/>
    <property type="match status" value="1"/>
</dbReference>
<dbReference type="Pfam" id="PF12780">
    <property type="entry name" value="AAA_8"/>
    <property type="match status" value="1"/>
</dbReference>
<keyword evidence="11" id="KW-0206">Cytoskeleton</keyword>
<comment type="subcellular location">
    <subcellularLocation>
        <location evidence="1">Cytoplasm</location>
        <location evidence="1">Cytoskeleton</location>
        <location evidence="1">Cilium axoneme</location>
    </subcellularLocation>
</comment>
<proteinExistence type="inferred from homology"/>
<dbReference type="Proteomes" id="UP001163046">
    <property type="component" value="Unassembled WGS sequence"/>
</dbReference>
<protein>
    <submittedName>
        <fullName evidence="17">Dynein heavy chain 3, axonemal</fullName>
    </submittedName>
</protein>
<dbReference type="EMBL" id="MU825878">
    <property type="protein sequence ID" value="KAJ7385959.1"/>
    <property type="molecule type" value="Genomic_DNA"/>
</dbReference>
<dbReference type="Pfam" id="PF12781">
    <property type="entry name" value="AAA_9"/>
    <property type="match status" value="1"/>
</dbReference>
<dbReference type="GO" id="GO:0051959">
    <property type="term" value="F:dynein light intermediate chain binding"/>
    <property type="evidence" value="ECO:0007669"/>
    <property type="project" value="InterPro"/>
</dbReference>
<evidence type="ECO:0000256" key="11">
    <source>
        <dbReference type="ARBA" id="ARBA00023212"/>
    </source>
</evidence>
<dbReference type="AlphaFoldDB" id="A0A9W9ZU06"/>
<evidence type="ECO:0000256" key="8">
    <source>
        <dbReference type="ARBA" id="ARBA00023054"/>
    </source>
</evidence>
<dbReference type="OrthoDB" id="447173at2759"/>
<dbReference type="PANTHER" id="PTHR22878">
    <property type="entry name" value="DYNEIN HEAVY CHAIN 6, AXONEMAL-LIKE-RELATED"/>
    <property type="match status" value="1"/>
</dbReference>
<dbReference type="FunFam" id="3.40.50.300:FF:002141">
    <property type="entry name" value="Dynein heavy chain"/>
    <property type="match status" value="1"/>
</dbReference>
<keyword evidence="9" id="KW-0969">Cilium</keyword>
<comment type="caution">
    <text evidence="17">The sequence shown here is derived from an EMBL/GenBank/DDBJ whole genome shotgun (WGS) entry which is preliminary data.</text>
</comment>
<accession>A0A9W9ZU06</accession>
<feature type="domain" description="Dynein heavy chain ATP-binding dynein motor region" evidence="16">
    <location>
        <begin position="652"/>
        <end position="741"/>
    </location>
</feature>
<keyword evidence="4" id="KW-0493">Microtubule</keyword>
<evidence type="ECO:0000256" key="5">
    <source>
        <dbReference type="ARBA" id="ARBA00022741"/>
    </source>
</evidence>
<evidence type="ECO:0000256" key="4">
    <source>
        <dbReference type="ARBA" id="ARBA00022701"/>
    </source>
</evidence>
<evidence type="ECO:0000259" key="14">
    <source>
        <dbReference type="Pfam" id="PF12777"/>
    </source>
</evidence>
<evidence type="ECO:0000256" key="2">
    <source>
        <dbReference type="ARBA" id="ARBA00008887"/>
    </source>
</evidence>
<evidence type="ECO:0000259" key="15">
    <source>
        <dbReference type="Pfam" id="PF12780"/>
    </source>
</evidence>
<gene>
    <name evidence="17" type="primary">DNAH3_1</name>
    <name evidence="17" type="ORF">OS493_012288</name>
</gene>